<dbReference type="InterPro" id="IPR002104">
    <property type="entry name" value="Integrase_catalytic"/>
</dbReference>
<dbReference type="PROSITE" id="PS51898">
    <property type="entry name" value="TYR_RECOMBINASE"/>
    <property type="match status" value="1"/>
</dbReference>
<dbReference type="InterPro" id="IPR013762">
    <property type="entry name" value="Integrase-like_cat_sf"/>
</dbReference>
<evidence type="ECO:0000256" key="1">
    <source>
        <dbReference type="ARBA" id="ARBA00004496"/>
    </source>
</evidence>
<keyword evidence="7 9" id="KW-0233">DNA recombination</keyword>
<dbReference type="EMBL" id="JACIJB010000009">
    <property type="protein sequence ID" value="MBB5661321.1"/>
    <property type="molecule type" value="Genomic_DNA"/>
</dbReference>
<comment type="similarity">
    <text evidence="9">Belongs to the 'phage' integrase family. XerC subfamily.</text>
</comment>
<evidence type="ECO:0000256" key="4">
    <source>
        <dbReference type="ARBA" id="ARBA00022829"/>
    </source>
</evidence>
<feature type="active site" evidence="9">
    <location>
        <position position="171"/>
    </location>
</feature>
<keyword evidence="8 9" id="KW-0131">Cell cycle</keyword>
<feature type="active site" evidence="9">
    <location>
        <position position="288"/>
    </location>
</feature>
<evidence type="ECO:0000259" key="11">
    <source>
        <dbReference type="PROSITE" id="PS51900"/>
    </source>
</evidence>
<dbReference type="SUPFAM" id="SSF56349">
    <property type="entry name" value="DNA breaking-rejoining enzymes"/>
    <property type="match status" value="1"/>
</dbReference>
<feature type="active site" evidence="9">
    <location>
        <position position="262"/>
    </location>
</feature>
<dbReference type="Pfam" id="PF02899">
    <property type="entry name" value="Phage_int_SAM_1"/>
    <property type="match status" value="1"/>
</dbReference>
<evidence type="ECO:0000313" key="13">
    <source>
        <dbReference type="Proteomes" id="UP000548978"/>
    </source>
</evidence>
<dbReference type="GO" id="GO:0009037">
    <property type="term" value="F:tyrosine-based site-specific recombinase activity"/>
    <property type="evidence" value="ECO:0007669"/>
    <property type="project" value="UniProtKB-UniRule"/>
</dbReference>
<evidence type="ECO:0000313" key="12">
    <source>
        <dbReference type="EMBL" id="MBB5661321.1"/>
    </source>
</evidence>
<feature type="domain" description="Core-binding (CB)" evidence="11">
    <location>
        <begin position="13"/>
        <end position="106"/>
    </location>
</feature>
<gene>
    <name evidence="9" type="primary">xerC</name>
    <name evidence="12" type="ORF">FHS65_002081</name>
</gene>
<dbReference type="GO" id="GO:0007059">
    <property type="term" value="P:chromosome segregation"/>
    <property type="evidence" value="ECO:0007669"/>
    <property type="project" value="UniProtKB-UniRule"/>
</dbReference>
<keyword evidence="3 9" id="KW-0132">Cell division</keyword>
<feature type="active site" description="O-(3'-phospho-DNA)-tyrosine intermediate" evidence="9">
    <location>
        <position position="297"/>
    </location>
</feature>
<dbReference type="InterPro" id="IPR011010">
    <property type="entry name" value="DNA_brk_join_enz"/>
</dbReference>
<dbReference type="RefSeq" id="WP_123288481.1">
    <property type="nucleotide sequence ID" value="NZ_JACIJB010000009.1"/>
</dbReference>
<dbReference type="Gene3D" id="1.10.150.130">
    <property type="match status" value="1"/>
</dbReference>
<organism evidence="12 13">
    <name type="scientific">Brevundimonas halotolerans</name>
    <dbReference type="NCBI Taxonomy" id="69670"/>
    <lineage>
        <taxon>Bacteria</taxon>
        <taxon>Pseudomonadati</taxon>
        <taxon>Pseudomonadota</taxon>
        <taxon>Alphaproteobacteria</taxon>
        <taxon>Caulobacterales</taxon>
        <taxon>Caulobacteraceae</taxon>
        <taxon>Brevundimonas</taxon>
    </lineage>
</organism>
<evidence type="ECO:0000256" key="8">
    <source>
        <dbReference type="ARBA" id="ARBA00023306"/>
    </source>
</evidence>
<dbReference type="AlphaFoldDB" id="A0A7W9A4M1"/>
<protein>
    <recommendedName>
        <fullName evidence="9">Tyrosine recombinase XerC</fullName>
    </recommendedName>
</protein>
<evidence type="ECO:0000256" key="7">
    <source>
        <dbReference type="ARBA" id="ARBA00023172"/>
    </source>
</evidence>
<comment type="subcellular location">
    <subcellularLocation>
        <location evidence="1 9">Cytoplasm</location>
    </subcellularLocation>
</comment>
<dbReference type="PANTHER" id="PTHR30349:SF90">
    <property type="entry name" value="TYROSINE RECOMBINASE XERD"/>
    <property type="match status" value="1"/>
</dbReference>
<keyword evidence="13" id="KW-1185">Reference proteome</keyword>
<proteinExistence type="inferred from homology"/>
<evidence type="ECO:0000256" key="9">
    <source>
        <dbReference type="HAMAP-Rule" id="MF_01808"/>
    </source>
</evidence>
<dbReference type="HAMAP" id="MF_01808">
    <property type="entry name" value="Recomb_XerC_XerD"/>
    <property type="match status" value="1"/>
</dbReference>
<feature type="domain" description="Tyr recombinase" evidence="10">
    <location>
        <begin position="127"/>
        <end position="310"/>
    </location>
</feature>
<sequence length="316" mass="34202">MADPQLTLPQPGAPAETALHAWLHHLAHERRLSPRTLEAYGHAGRRYLAFLAGHRGGALTVGDLADITPSDLRAHLAERRSGAHPLSARSLSQALSAIRAFHGFLERRLGIEAPELALVRGPRIKPSLPRALQIDQALELMEATGDDAETPPWEAARDRAVLMLLYGCGLRISEALSLTDAEVPMGETLRITGKGTKTRIVPVLPQVASAVAAYRTLRPWTEGPDRALFLARRGGKLSPRQVQAAVQTLRRRLGLPETTTPHALRHSFATHLLGTGADLRSLQDLLGHASLSTTQKYTAVDAARLMGVYSSAHPRG</sequence>
<evidence type="ECO:0000256" key="6">
    <source>
        <dbReference type="ARBA" id="ARBA00023125"/>
    </source>
</evidence>
<evidence type="ECO:0000256" key="2">
    <source>
        <dbReference type="ARBA" id="ARBA00022490"/>
    </source>
</evidence>
<keyword evidence="4 9" id="KW-0159">Chromosome partition</keyword>
<dbReference type="Proteomes" id="UP000548978">
    <property type="component" value="Unassembled WGS sequence"/>
</dbReference>
<dbReference type="PROSITE" id="PS51900">
    <property type="entry name" value="CB"/>
    <property type="match status" value="1"/>
</dbReference>
<feature type="active site" evidence="9">
    <location>
        <position position="194"/>
    </location>
</feature>
<dbReference type="GO" id="GO:0006313">
    <property type="term" value="P:DNA transposition"/>
    <property type="evidence" value="ECO:0007669"/>
    <property type="project" value="UniProtKB-UniRule"/>
</dbReference>
<dbReference type="Pfam" id="PF00589">
    <property type="entry name" value="Phage_integrase"/>
    <property type="match status" value="1"/>
</dbReference>
<keyword evidence="2 9" id="KW-0963">Cytoplasm</keyword>
<feature type="active site" evidence="9">
    <location>
        <position position="265"/>
    </location>
</feature>
<reference evidence="12 13" key="1">
    <citation type="submission" date="2020-08" db="EMBL/GenBank/DDBJ databases">
        <title>Genomic Encyclopedia of Type Strains, Phase IV (KMG-IV): sequencing the most valuable type-strain genomes for metagenomic binning, comparative biology and taxonomic classification.</title>
        <authorList>
            <person name="Goeker M."/>
        </authorList>
    </citation>
    <scope>NUCLEOTIDE SEQUENCE [LARGE SCALE GENOMIC DNA]</scope>
    <source>
        <strain evidence="12 13">DSM 24448</strain>
    </source>
</reference>
<dbReference type="GO" id="GO:0051301">
    <property type="term" value="P:cell division"/>
    <property type="evidence" value="ECO:0007669"/>
    <property type="project" value="UniProtKB-KW"/>
</dbReference>
<dbReference type="GO" id="GO:0005737">
    <property type="term" value="C:cytoplasm"/>
    <property type="evidence" value="ECO:0007669"/>
    <property type="project" value="UniProtKB-SubCell"/>
</dbReference>
<dbReference type="InterPro" id="IPR004107">
    <property type="entry name" value="Integrase_SAM-like_N"/>
</dbReference>
<dbReference type="GO" id="GO:0003677">
    <property type="term" value="F:DNA binding"/>
    <property type="evidence" value="ECO:0007669"/>
    <property type="project" value="UniProtKB-UniRule"/>
</dbReference>
<dbReference type="InterPro" id="IPR044068">
    <property type="entry name" value="CB"/>
</dbReference>
<evidence type="ECO:0000259" key="10">
    <source>
        <dbReference type="PROSITE" id="PS51898"/>
    </source>
</evidence>
<dbReference type="OrthoDB" id="9801717at2"/>
<evidence type="ECO:0000256" key="5">
    <source>
        <dbReference type="ARBA" id="ARBA00022908"/>
    </source>
</evidence>
<accession>A0A7W9A4M1</accession>
<dbReference type="PANTHER" id="PTHR30349">
    <property type="entry name" value="PHAGE INTEGRASE-RELATED"/>
    <property type="match status" value="1"/>
</dbReference>
<comment type="caution">
    <text evidence="12">The sequence shown here is derived from an EMBL/GenBank/DDBJ whole genome shotgun (WGS) entry which is preliminary data.</text>
</comment>
<dbReference type="InterPro" id="IPR050090">
    <property type="entry name" value="Tyrosine_recombinase_XerCD"/>
</dbReference>
<comment type="subunit">
    <text evidence="9">Forms a cyclic heterotetrameric complex composed of two molecules of XerC and two molecules of XerD.</text>
</comment>
<dbReference type="Gene3D" id="1.10.443.10">
    <property type="entry name" value="Intergrase catalytic core"/>
    <property type="match status" value="1"/>
</dbReference>
<comment type="function">
    <text evidence="9">Site-specific tyrosine recombinase, which acts by catalyzing the cutting and rejoining of the recombining DNA molecules. The XerC-XerD complex is essential to convert dimers of the bacterial chromosome into monomers to permit their segregation at cell division. It also contributes to the segregational stability of plasmids.</text>
</comment>
<name>A0A7W9A4M1_9CAUL</name>
<keyword evidence="6 9" id="KW-0238">DNA-binding</keyword>
<evidence type="ECO:0000256" key="3">
    <source>
        <dbReference type="ARBA" id="ARBA00022618"/>
    </source>
</evidence>
<dbReference type="InterPro" id="IPR010998">
    <property type="entry name" value="Integrase_recombinase_N"/>
</dbReference>
<dbReference type="InterPro" id="IPR023009">
    <property type="entry name" value="Tyrosine_recombinase_XerC/XerD"/>
</dbReference>
<keyword evidence="5 9" id="KW-0229">DNA integration</keyword>